<protein>
    <submittedName>
        <fullName evidence="1">Uncharacterized protein</fullName>
    </submittedName>
</protein>
<comment type="caution">
    <text evidence="1">The sequence shown here is derived from an EMBL/GenBank/DDBJ whole genome shotgun (WGS) entry which is preliminary data.</text>
</comment>
<accession>A0A0F8VPU8</accession>
<proteinExistence type="predicted"/>
<feature type="non-terminal residue" evidence="1">
    <location>
        <position position="1"/>
    </location>
</feature>
<gene>
    <name evidence="1" type="ORF">LCGC14_3163980</name>
</gene>
<reference evidence="1" key="1">
    <citation type="journal article" date="2015" name="Nature">
        <title>Complex archaea that bridge the gap between prokaryotes and eukaryotes.</title>
        <authorList>
            <person name="Spang A."/>
            <person name="Saw J.H."/>
            <person name="Jorgensen S.L."/>
            <person name="Zaremba-Niedzwiedzka K."/>
            <person name="Martijn J."/>
            <person name="Lind A.E."/>
            <person name="van Eijk R."/>
            <person name="Schleper C."/>
            <person name="Guy L."/>
            <person name="Ettema T.J."/>
        </authorList>
    </citation>
    <scope>NUCLEOTIDE SEQUENCE</scope>
</reference>
<dbReference type="AlphaFoldDB" id="A0A0F8VPU8"/>
<sequence>FKKEEKPKQTDSKLSLENIKVGDIISDSTRNSIEWKIDDDLIELMRMYEQDTKKSAIYRGKITGRFLDFKEKKSKKSN</sequence>
<name>A0A0F8VPU8_9ZZZZ</name>
<evidence type="ECO:0000313" key="1">
    <source>
        <dbReference type="EMBL" id="KKK46383.1"/>
    </source>
</evidence>
<dbReference type="EMBL" id="LAZR01070012">
    <property type="protein sequence ID" value="KKK46383.1"/>
    <property type="molecule type" value="Genomic_DNA"/>
</dbReference>
<organism evidence="1">
    <name type="scientific">marine sediment metagenome</name>
    <dbReference type="NCBI Taxonomy" id="412755"/>
    <lineage>
        <taxon>unclassified sequences</taxon>
        <taxon>metagenomes</taxon>
        <taxon>ecological metagenomes</taxon>
    </lineage>
</organism>